<dbReference type="Gene3D" id="3.40.50.2300">
    <property type="match status" value="1"/>
</dbReference>
<dbReference type="OrthoDB" id="9789181at2"/>
<evidence type="ECO:0000259" key="2">
    <source>
        <dbReference type="PROSITE" id="PS50110"/>
    </source>
</evidence>
<keyword evidence="1" id="KW-0597">Phosphoprotein</keyword>
<dbReference type="RefSeq" id="WP_091395937.1">
    <property type="nucleotide sequence ID" value="NZ_BKAI01000006.1"/>
</dbReference>
<dbReference type="PANTHER" id="PTHR44520:SF2">
    <property type="entry name" value="RESPONSE REGULATOR RCP1"/>
    <property type="match status" value="1"/>
</dbReference>
<dbReference type="PANTHER" id="PTHR44520">
    <property type="entry name" value="RESPONSE REGULATOR RCP1-RELATED"/>
    <property type="match status" value="1"/>
</dbReference>
<evidence type="ECO:0000256" key="1">
    <source>
        <dbReference type="PROSITE-ProRule" id="PRU00169"/>
    </source>
</evidence>
<evidence type="ECO:0000313" key="3">
    <source>
        <dbReference type="EMBL" id="SDK07120.1"/>
    </source>
</evidence>
<keyword evidence="4" id="KW-1185">Reference proteome</keyword>
<feature type="domain" description="Response regulatory" evidence="2">
    <location>
        <begin position="5"/>
        <end position="124"/>
    </location>
</feature>
<gene>
    <name evidence="3" type="ORF">SAMN04487935_2502</name>
</gene>
<dbReference type="GO" id="GO:0000160">
    <property type="term" value="P:phosphorelay signal transduction system"/>
    <property type="evidence" value="ECO:0007669"/>
    <property type="project" value="InterPro"/>
</dbReference>
<dbReference type="InterPro" id="IPR011006">
    <property type="entry name" value="CheY-like_superfamily"/>
</dbReference>
<dbReference type="EMBL" id="FNEZ01000003">
    <property type="protein sequence ID" value="SDK07120.1"/>
    <property type="molecule type" value="Genomic_DNA"/>
</dbReference>
<name>A0A1G8YYR4_9FLAO</name>
<dbReference type="SMART" id="SM00448">
    <property type="entry name" value="REC"/>
    <property type="match status" value="1"/>
</dbReference>
<accession>A0A1G8YYR4</accession>
<reference evidence="3 4" key="1">
    <citation type="submission" date="2016-10" db="EMBL/GenBank/DDBJ databases">
        <authorList>
            <person name="de Groot N.N."/>
        </authorList>
    </citation>
    <scope>NUCLEOTIDE SEQUENCE [LARGE SCALE GENOMIC DNA]</scope>
    <source>
        <strain evidence="3 4">CGMCC 1.10076</strain>
    </source>
</reference>
<proteinExistence type="predicted"/>
<dbReference type="PROSITE" id="PS50110">
    <property type="entry name" value="RESPONSE_REGULATORY"/>
    <property type="match status" value="1"/>
</dbReference>
<sequence length="124" mass="14354">MKYRDILLIDDEDDCEIFLFAIQKVYGERNYTTRNHAAKALQQLEMQQLQPDLIFLDLNMPVMNGVQFLSEIKKNARLKEIPVIILTTSSQPELMEQTKALGAHDFVTKPSDFSDFVKIFESIL</sequence>
<dbReference type="Proteomes" id="UP000199580">
    <property type="component" value="Unassembled WGS sequence"/>
</dbReference>
<dbReference type="InterPro" id="IPR052893">
    <property type="entry name" value="TCS_response_regulator"/>
</dbReference>
<evidence type="ECO:0000313" key="4">
    <source>
        <dbReference type="Proteomes" id="UP000199580"/>
    </source>
</evidence>
<dbReference type="STRING" id="1128970.SAMN04487935_2502"/>
<dbReference type="Pfam" id="PF00072">
    <property type="entry name" value="Response_reg"/>
    <property type="match status" value="1"/>
</dbReference>
<feature type="modified residue" description="4-aspartylphosphate" evidence="1">
    <location>
        <position position="57"/>
    </location>
</feature>
<protein>
    <submittedName>
        <fullName evidence="3">CheY chemotaxis protein or a CheY-like REC (Receiver) domain</fullName>
    </submittedName>
</protein>
<organism evidence="3 4">
    <name type="scientific">Flavobacterium noncentrifugens</name>
    <dbReference type="NCBI Taxonomy" id="1128970"/>
    <lineage>
        <taxon>Bacteria</taxon>
        <taxon>Pseudomonadati</taxon>
        <taxon>Bacteroidota</taxon>
        <taxon>Flavobacteriia</taxon>
        <taxon>Flavobacteriales</taxon>
        <taxon>Flavobacteriaceae</taxon>
        <taxon>Flavobacterium</taxon>
    </lineage>
</organism>
<dbReference type="SUPFAM" id="SSF52172">
    <property type="entry name" value="CheY-like"/>
    <property type="match status" value="1"/>
</dbReference>
<dbReference type="InterPro" id="IPR001789">
    <property type="entry name" value="Sig_transdc_resp-reg_receiver"/>
</dbReference>
<dbReference type="AlphaFoldDB" id="A0A1G8YYR4"/>